<proteinExistence type="predicted"/>
<dbReference type="EMBL" id="CACVKT020002732">
    <property type="protein sequence ID" value="CAC5379495.1"/>
    <property type="molecule type" value="Genomic_DNA"/>
</dbReference>
<organism evidence="6 7">
    <name type="scientific">Mytilus coruscus</name>
    <name type="common">Sea mussel</name>
    <dbReference type="NCBI Taxonomy" id="42192"/>
    <lineage>
        <taxon>Eukaryota</taxon>
        <taxon>Metazoa</taxon>
        <taxon>Spiralia</taxon>
        <taxon>Lophotrochozoa</taxon>
        <taxon>Mollusca</taxon>
        <taxon>Bivalvia</taxon>
        <taxon>Autobranchia</taxon>
        <taxon>Pteriomorphia</taxon>
        <taxon>Mytilida</taxon>
        <taxon>Mytiloidea</taxon>
        <taxon>Mytilidae</taxon>
        <taxon>Mytilinae</taxon>
        <taxon>Mytilus</taxon>
    </lineage>
</organism>
<evidence type="ECO:0000313" key="6">
    <source>
        <dbReference type="EMBL" id="CAC5379495.1"/>
    </source>
</evidence>
<keyword evidence="2" id="KW-0548">Nucleotidyltransferase</keyword>
<dbReference type="Pfam" id="PF13358">
    <property type="entry name" value="DDE_3"/>
    <property type="match status" value="1"/>
</dbReference>
<evidence type="ECO:0000256" key="2">
    <source>
        <dbReference type="ARBA" id="ARBA00022695"/>
    </source>
</evidence>
<accession>A0A6J8B6J1</accession>
<evidence type="ECO:0000313" key="7">
    <source>
        <dbReference type="Proteomes" id="UP000507470"/>
    </source>
</evidence>
<dbReference type="Gene3D" id="3.30.420.10">
    <property type="entry name" value="Ribonuclease H-like superfamily/Ribonuclease H"/>
    <property type="match status" value="1"/>
</dbReference>
<dbReference type="Gene3D" id="3.10.10.10">
    <property type="entry name" value="HIV Type 1 Reverse Transcriptase, subunit A, domain 1"/>
    <property type="match status" value="1"/>
</dbReference>
<keyword evidence="1" id="KW-0808">Transferase</keyword>
<dbReference type="InterPro" id="IPR038717">
    <property type="entry name" value="Tc1-like_DDE_dom"/>
</dbReference>
<dbReference type="InterPro" id="IPR001969">
    <property type="entry name" value="Aspartic_peptidase_AS"/>
</dbReference>
<keyword evidence="3" id="KW-0695">RNA-directed DNA polymerase</keyword>
<dbReference type="GO" id="GO:0006508">
    <property type="term" value="P:proteolysis"/>
    <property type="evidence" value="ECO:0007669"/>
    <property type="project" value="InterPro"/>
</dbReference>
<keyword evidence="7" id="KW-1185">Reference proteome</keyword>
<dbReference type="CDD" id="cd00303">
    <property type="entry name" value="retropepsin_like"/>
    <property type="match status" value="1"/>
</dbReference>
<dbReference type="Proteomes" id="UP000507470">
    <property type="component" value="Unassembled WGS sequence"/>
</dbReference>
<dbReference type="OrthoDB" id="6151904at2759"/>
<dbReference type="GO" id="GO:0004190">
    <property type="term" value="F:aspartic-type endopeptidase activity"/>
    <property type="evidence" value="ECO:0007669"/>
    <property type="project" value="InterPro"/>
</dbReference>
<name>A0A6J8B6J1_MYTCO</name>
<dbReference type="AlphaFoldDB" id="A0A6J8B6J1"/>
<feature type="region of interest" description="Disordered" evidence="4">
    <location>
        <begin position="455"/>
        <end position="476"/>
    </location>
</feature>
<evidence type="ECO:0000256" key="4">
    <source>
        <dbReference type="SAM" id="MobiDB-lite"/>
    </source>
</evidence>
<dbReference type="InterPro" id="IPR036397">
    <property type="entry name" value="RNaseH_sf"/>
</dbReference>
<reference evidence="6 7" key="1">
    <citation type="submission" date="2020-06" db="EMBL/GenBank/DDBJ databases">
        <authorList>
            <person name="Li R."/>
            <person name="Bekaert M."/>
        </authorList>
    </citation>
    <scope>NUCLEOTIDE SEQUENCE [LARGE SCALE GENOMIC DNA]</scope>
    <source>
        <strain evidence="7">wild</strain>
    </source>
</reference>
<dbReference type="PROSITE" id="PS00141">
    <property type="entry name" value="ASP_PROTEASE"/>
    <property type="match status" value="1"/>
</dbReference>
<dbReference type="PANTHER" id="PTHR33939">
    <property type="entry name" value="PROTEIN CBG22215"/>
    <property type="match status" value="1"/>
</dbReference>
<dbReference type="InterPro" id="IPR021109">
    <property type="entry name" value="Peptidase_aspartic_dom_sf"/>
</dbReference>
<dbReference type="Gene3D" id="2.40.70.10">
    <property type="entry name" value="Acid Proteases"/>
    <property type="match status" value="1"/>
</dbReference>
<gene>
    <name evidence="6" type="ORF">MCOR_15560</name>
</gene>
<protein>
    <recommendedName>
        <fullName evidence="5">Tc1-like transposase DDE domain-containing protein</fullName>
    </recommendedName>
</protein>
<evidence type="ECO:0000259" key="5">
    <source>
        <dbReference type="Pfam" id="PF13358"/>
    </source>
</evidence>
<dbReference type="GO" id="GO:0003964">
    <property type="term" value="F:RNA-directed DNA polymerase activity"/>
    <property type="evidence" value="ECO:0007669"/>
    <property type="project" value="UniProtKB-KW"/>
</dbReference>
<dbReference type="PANTHER" id="PTHR33939:SF1">
    <property type="entry name" value="DUF4371 DOMAIN-CONTAINING PROTEIN"/>
    <property type="match status" value="1"/>
</dbReference>
<feature type="compositionally biased region" description="Low complexity" evidence="4">
    <location>
        <begin position="466"/>
        <end position="476"/>
    </location>
</feature>
<evidence type="ECO:0000256" key="1">
    <source>
        <dbReference type="ARBA" id="ARBA00022679"/>
    </source>
</evidence>
<dbReference type="SUPFAM" id="SSF50630">
    <property type="entry name" value="Acid proteases"/>
    <property type="match status" value="1"/>
</dbReference>
<feature type="domain" description="Tc1-like transposase DDE" evidence="5">
    <location>
        <begin position="683"/>
        <end position="798"/>
    </location>
</feature>
<evidence type="ECO:0000256" key="3">
    <source>
        <dbReference type="ARBA" id="ARBA00022918"/>
    </source>
</evidence>
<dbReference type="GO" id="GO:0003676">
    <property type="term" value="F:nucleic acid binding"/>
    <property type="evidence" value="ECO:0007669"/>
    <property type="project" value="InterPro"/>
</dbReference>
<sequence length="895" mass="101218">MGEAYGYRKDDAPLVAAVIKFANNTPAAMKDLNNFKTDVSAHVNISDKTVNYSESTGCTSDDDSTFVCKFLYMPVRNTNLEISALIDTGSSINVMSSQLFNSIPDSMKSEFSATSYKITLANNQTVQIYGTAKVKISVPQGKHWIPVYILVQTSHPLILGTRYLYSKNIVLDFSDCCIKSKQFKVLTQSPASIPPNSEVLIWGLVNGKVQYGMQGICSSKISKDRGVIVSKAVVTVNGEKQVPIKVLNFTKLNETVHLYKGPILVKLEPFSKDYICMPLSENNDTHFVQNIQLSTEPTDFKPKHQRSYRLTPEKKDILRYHLDELLRQGVIAPVDETEDVPITSPVVRGRKERIKKAKQTLHRKILVCQSFVSAVTLGTYLVAEIIWPNKTRITWHDYSRSRMFIIPTNKAGLGTFNRLKSAYVRKPNPSKYFMDPVLKKLDDVEVQDHISFDEDSTHVKDNSKTNYDNLSDNISDSDNTRKSDNILFVENNKGLVEKVIQLLHDGKRYEAPMGASKPNEKTGIKQSTLRQYINGNDPVQDVVKSIHKAYVQKTVSKTQKVDDFYKGVVRRTIYDLHKKSQSVTMPKLQEALKKKDIDISISTVLQECVKQKICVGEGGHRSHENDISSTSMSVFEPHCKGTHRKVPSGKGTRLIILDVGSSQQGLIPGCGLIFESKTNSSDYHDEMNKEHFTEWFRDTLIPKLPPQSVIVMDNAPYHSHLDPDSRVPNTNSNKSEISAWLEKSNVHYDKKMKKTELLDLVKHKKPQPRYIIDDLASANGHEILRTPPYHCELNPIEMTRVVREFEEKLRKLDGIWDEDVNPVVTDMTDDDSDDSQKTIPYMISEGRRRNNENDVDFEDSVPDTINDADEILCNTCGSTEPPKSIQKDKYILVSV</sequence>